<keyword evidence="4" id="KW-0378">Hydrolase</keyword>
<evidence type="ECO:0000256" key="2">
    <source>
        <dbReference type="SAM" id="MobiDB-lite"/>
    </source>
</evidence>
<feature type="region of interest" description="Disordered" evidence="2">
    <location>
        <begin position="165"/>
        <end position="201"/>
    </location>
</feature>
<organism evidence="4 5">
    <name type="scientific">Amycolatopsis nalaikhensis</name>
    <dbReference type="NCBI Taxonomy" id="715472"/>
    <lineage>
        <taxon>Bacteria</taxon>
        <taxon>Bacillati</taxon>
        <taxon>Actinomycetota</taxon>
        <taxon>Actinomycetes</taxon>
        <taxon>Pseudonocardiales</taxon>
        <taxon>Pseudonocardiaceae</taxon>
        <taxon>Amycolatopsis</taxon>
    </lineage>
</organism>
<evidence type="ECO:0000256" key="1">
    <source>
        <dbReference type="PROSITE-ProRule" id="PRU01251"/>
    </source>
</evidence>
<name>A0ABY8XTX3_9PSEU</name>
<dbReference type="Pfam" id="PF02861">
    <property type="entry name" value="Clp_N"/>
    <property type="match status" value="1"/>
</dbReference>
<keyword evidence="1" id="KW-0677">Repeat</keyword>
<feature type="domain" description="Clp R" evidence="3">
    <location>
        <begin position="1"/>
        <end position="69"/>
    </location>
</feature>
<dbReference type="SUPFAM" id="SSF81923">
    <property type="entry name" value="Double Clp-N motif"/>
    <property type="match status" value="1"/>
</dbReference>
<dbReference type="EMBL" id="CP127173">
    <property type="protein sequence ID" value="WIV59122.1"/>
    <property type="molecule type" value="Genomic_DNA"/>
</dbReference>
<dbReference type="InterPro" id="IPR036628">
    <property type="entry name" value="Clp_N_dom_sf"/>
</dbReference>
<keyword evidence="4" id="KW-0645">Protease</keyword>
<feature type="compositionally biased region" description="Polar residues" evidence="2">
    <location>
        <begin position="169"/>
        <end position="178"/>
    </location>
</feature>
<dbReference type="GO" id="GO:0008233">
    <property type="term" value="F:peptidase activity"/>
    <property type="evidence" value="ECO:0007669"/>
    <property type="project" value="UniProtKB-KW"/>
</dbReference>
<sequence>MLEKLSAAAHRALAEAAKQATDMSAERISPAHLLIGLAMDSHSAAGSELAGAGINSDVVRDAIRTVTPVTVAKSAGHRPMSSDLLSLLEEAVRISAADGYGCATTADLLRAAIADDGGPTRRLLTQAGLSEVELLRIRRNIADHRGQRAEYERAESAEAISIEILSSSPGTGNDSSATIGRESLARISSTIAAPRRDRRDK</sequence>
<evidence type="ECO:0000313" key="4">
    <source>
        <dbReference type="EMBL" id="WIV59122.1"/>
    </source>
</evidence>
<keyword evidence="5" id="KW-1185">Reference proteome</keyword>
<dbReference type="PROSITE" id="PS51903">
    <property type="entry name" value="CLP_R"/>
    <property type="match status" value="1"/>
</dbReference>
<dbReference type="InterPro" id="IPR004176">
    <property type="entry name" value="Clp_R_N"/>
</dbReference>
<accession>A0ABY8XTX3</accession>
<protein>
    <submittedName>
        <fullName evidence="4">Clp protease N-terminal domain-containing protein</fullName>
    </submittedName>
</protein>
<proteinExistence type="predicted"/>
<dbReference type="RefSeq" id="WP_285456597.1">
    <property type="nucleotide sequence ID" value="NZ_CP127173.1"/>
</dbReference>
<reference evidence="4 5" key="1">
    <citation type="submission" date="2023-06" db="EMBL/GenBank/DDBJ databases">
        <authorList>
            <person name="Oyuntsetseg B."/>
            <person name="Kim S.B."/>
        </authorList>
    </citation>
    <scope>NUCLEOTIDE SEQUENCE [LARGE SCALE GENOMIC DNA]</scope>
    <source>
        <strain evidence="4 5">2-2</strain>
    </source>
</reference>
<dbReference type="Gene3D" id="1.10.1780.10">
    <property type="entry name" value="Clp, N-terminal domain"/>
    <property type="match status" value="1"/>
</dbReference>
<dbReference type="Proteomes" id="UP001227101">
    <property type="component" value="Chromosome"/>
</dbReference>
<dbReference type="GO" id="GO:0006508">
    <property type="term" value="P:proteolysis"/>
    <property type="evidence" value="ECO:0007669"/>
    <property type="project" value="UniProtKB-KW"/>
</dbReference>
<evidence type="ECO:0000313" key="5">
    <source>
        <dbReference type="Proteomes" id="UP001227101"/>
    </source>
</evidence>
<gene>
    <name evidence="4" type="ORF">QP939_11070</name>
</gene>
<evidence type="ECO:0000259" key="3">
    <source>
        <dbReference type="PROSITE" id="PS51903"/>
    </source>
</evidence>